<dbReference type="AlphaFoldDB" id="A0A9W9ARQ5"/>
<feature type="compositionally biased region" description="Low complexity" evidence="1">
    <location>
        <begin position="160"/>
        <end position="170"/>
    </location>
</feature>
<protein>
    <submittedName>
        <fullName evidence="2">Uncharacterized protein</fullName>
    </submittedName>
</protein>
<feature type="compositionally biased region" description="Polar residues" evidence="1">
    <location>
        <begin position="452"/>
        <end position="463"/>
    </location>
</feature>
<sequence length="745" mass="84029">MDFSPVGDEYPNVVQRLRKFRAFDEPEKKHIFHSFLEFRAPHKPPMNLGKSGDVYLNENVLKLYMRLDCHWTRWDSTPIARLKHPELQHRYLWIVQITGQRAVDFVSLDILKKFKIINSSNLLKSIVSAQQKRILTHKRKSEVSLNTKKGKKGRLSNLKPPSDSSGVDVPSTLLLTSLSAPVQRPISSSSSSATPPRTLAAPSTRVHSKPSLQMSPPVSPQTERDRKLLERNEFLERENEELRMSIRILKELEKNNQTIQQGSLNYEGLPGLTLSIDDDGNCRQPQLQSPPPTPSNPSQLSNDFADRGIAHCEPLLPFSKPESLPPVIVGDFVAMDEDRKPSIQVNPKSDQTATVMPSRPRQECIDLTLSDDDEPCTHLETISHPSHVVSSEFYDTSYPSIRTRTSNLLKNTTPAQSTSLPQLSPASYSRNETPASNRPHATPGVLHVPSHQAAQRHTPTQKLSIPVERPAVRSFITDLVPNQIDDNDDIVEITPDQFRASVKAGKRKADVATVEDSSTMQITSWDKTYVPHVKSEPLVDSIKTQELPNDLVWNSEASAAASASAMREHSVDGRESPDNADVTDANDFNLVYPEDEPRLPSPPRIQYIDIKAEVANVEVQNVQAAQWEADVNMYDVEMNLNAPQDEEDGNAARELAEGLGLTLDILRVIFRVKKGFKRCKFCDVLKYKERQIKFPVQDRCSMLHHIAIRHQGKNAEREEIQNLQNMIYEFGLHSEQLQEHLEYDA</sequence>
<feature type="compositionally biased region" description="Low complexity" evidence="1">
    <location>
        <begin position="184"/>
        <end position="205"/>
    </location>
</feature>
<comment type="caution">
    <text evidence="2">The sequence shown here is derived from an EMBL/GenBank/DDBJ whole genome shotgun (WGS) entry which is preliminary data.</text>
</comment>
<feature type="region of interest" description="Disordered" evidence="1">
    <location>
        <begin position="275"/>
        <end position="304"/>
    </location>
</feature>
<feature type="region of interest" description="Disordered" evidence="1">
    <location>
        <begin position="564"/>
        <end position="585"/>
    </location>
</feature>
<feature type="region of interest" description="Disordered" evidence="1">
    <location>
        <begin position="138"/>
        <end position="170"/>
    </location>
</feature>
<dbReference type="EMBL" id="JAOTPV010000002">
    <property type="protein sequence ID" value="KAJ4488110.1"/>
    <property type="molecule type" value="Genomic_DNA"/>
</dbReference>
<feature type="region of interest" description="Disordered" evidence="1">
    <location>
        <begin position="407"/>
        <end position="466"/>
    </location>
</feature>
<evidence type="ECO:0000256" key="1">
    <source>
        <dbReference type="SAM" id="MobiDB-lite"/>
    </source>
</evidence>
<dbReference type="Proteomes" id="UP001150266">
    <property type="component" value="Unassembled WGS sequence"/>
</dbReference>
<accession>A0A9W9ARQ5</accession>
<reference evidence="2" key="1">
    <citation type="submission" date="2022-08" db="EMBL/GenBank/DDBJ databases">
        <title>A Global Phylogenomic Analysis of the Shiitake Genus Lentinula.</title>
        <authorList>
            <consortium name="DOE Joint Genome Institute"/>
            <person name="Sierra-Patev S."/>
            <person name="Min B."/>
            <person name="Naranjo-Ortiz M."/>
            <person name="Looney B."/>
            <person name="Konkel Z."/>
            <person name="Slot J.C."/>
            <person name="Sakamoto Y."/>
            <person name="Steenwyk J.L."/>
            <person name="Rokas A."/>
            <person name="Carro J."/>
            <person name="Camarero S."/>
            <person name="Ferreira P."/>
            <person name="Molpeceres G."/>
            <person name="Ruiz-Duenas F.J."/>
            <person name="Serrano A."/>
            <person name="Henrissat B."/>
            <person name="Drula E."/>
            <person name="Hughes K.W."/>
            <person name="Mata J.L."/>
            <person name="Ishikawa N.K."/>
            <person name="Vargas-Isla R."/>
            <person name="Ushijima S."/>
            <person name="Smith C.A."/>
            <person name="Ahrendt S."/>
            <person name="Andreopoulos W."/>
            <person name="He G."/>
            <person name="Labutti K."/>
            <person name="Lipzen A."/>
            <person name="Ng V."/>
            <person name="Riley R."/>
            <person name="Sandor L."/>
            <person name="Barry K."/>
            <person name="Martinez A.T."/>
            <person name="Xiao Y."/>
            <person name="Gibbons J.G."/>
            <person name="Terashima K."/>
            <person name="Grigoriev I.V."/>
            <person name="Hibbett D.S."/>
        </authorList>
    </citation>
    <scope>NUCLEOTIDE SEQUENCE</scope>
    <source>
        <strain evidence="2">JLM2183</strain>
    </source>
</reference>
<name>A0A9W9ARQ5_9AGAR</name>
<organism evidence="2 3">
    <name type="scientific">Lentinula aciculospora</name>
    <dbReference type="NCBI Taxonomy" id="153920"/>
    <lineage>
        <taxon>Eukaryota</taxon>
        <taxon>Fungi</taxon>
        <taxon>Dikarya</taxon>
        <taxon>Basidiomycota</taxon>
        <taxon>Agaricomycotina</taxon>
        <taxon>Agaricomycetes</taxon>
        <taxon>Agaricomycetidae</taxon>
        <taxon>Agaricales</taxon>
        <taxon>Marasmiineae</taxon>
        <taxon>Omphalotaceae</taxon>
        <taxon>Lentinula</taxon>
    </lineage>
</organism>
<evidence type="ECO:0000313" key="2">
    <source>
        <dbReference type="EMBL" id="KAJ4488110.1"/>
    </source>
</evidence>
<dbReference type="OrthoDB" id="3067611at2759"/>
<keyword evidence="3" id="KW-1185">Reference proteome</keyword>
<feature type="region of interest" description="Disordered" evidence="1">
    <location>
        <begin position="184"/>
        <end position="226"/>
    </location>
</feature>
<proteinExistence type="predicted"/>
<gene>
    <name evidence="2" type="ORF">J3R30DRAFT_3790180</name>
</gene>
<feature type="compositionally biased region" description="Basic and acidic residues" evidence="1">
    <location>
        <begin position="566"/>
        <end position="577"/>
    </location>
</feature>
<feature type="compositionally biased region" description="Polar residues" evidence="1">
    <location>
        <begin position="407"/>
        <end position="436"/>
    </location>
</feature>
<evidence type="ECO:0000313" key="3">
    <source>
        <dbReference type="Proteomes" id="UP001150266"/>
    </source>
</evidence>